<evidence type="ECO:0000313" key="4">
    <source>
        <dbReference type="Proteomes" id="UP000504631"/>
    </source>
</evidence>
<dbReference type="PANTHER" id="PTHR19991">
    <property type="entry name" value="L 2 01289"/>
    <property type="match status" value="1"/>
</dbReference>
<keyword evidence="2" id="KW-1133">Transmembrane helix</keyword>
<dbReference type="RefSeq" id="XP_033362232.1">
    <property type="nucleotide sequence ID" value="XM_033506341.1"/>
</dbReference>
<dbReference type="GeneID" id="117240343"/>
<feature type="domain" description="Thioredoxin" evidence="3">
    <location>
        <begin position="422"/>
        <end position="556"/>
    </location>
</feature>
<dbReference type="Pfam" id="PF00085">
    <property type="entry name" value="Thioredoxin"/>
    <property type="match status" value="2"/>
</dbReference>
<feature type="transmembrane region" description="Helical" evidence="2">
    <location>
        <begin position="1790"/>
        <end position="1813"/>
    </location>
</feature>
<keyword evidence="2" id="KW-0472">Membrane</keyword>
<keyword evidence="2" id="KW-0812">Transmembrane</keyword>
<feature type="domain" description="Thioredoxin" evidence="3">
    <location>
        <begin position="103"/>
        <end position="222"/>
    </location>
</feature>
<feature type="domain" description="Thioredoxin" evidence="3">
    <location>
        <begin position="746"/>
        <end position="893"/>
    </location>
</feature>
<feature type="transmembrane region" description="Helical" evidence="2">
    <location>
        <begin position="81"/>
        <end position="101"/>
    </location>
</feature>
<dbReference type="CDD" id="cd02961">
    <property type="entry name" value="PDI_a_family"/>
    <property type="match status" value="5"/>
</dbReference>
<accession>A0A6J3LA51</accession>
<name>A0A6J3LA51_9HYME</name>
<keyword evidence="4" id="KW-1185">Reference proteome</keyword>
<feature type="region of interest" description="Disordered" evidence="1">
    <location>
        <begin position="1"/>
        <end position="23"/>
    </location>
</feature>
<dbReference type="SUPFAM" id="SSF52833">
    <property type="entry name" value="Thioredoxin-like"/>
    <property type="match status" value="11"/>
</dbReference>
<feature type="domain" description="Thioredoxin" evidence="3">
    <location>
        <begin position="977"/>
        <end position="1088"/>
    </location>
</feature>
<feature type="compositionally biased region" description="Low complexity" evidence="1">
    <location>
        <begin position="9"/>
        <end position="23"/>
    </location>
</feature>
<proteinExistence type="predicted"/>
<evidence type="ECO:0000256" key="1">
    <source>
        <dbReference type="SAM" id="MobiDB-lite"/>
    </source>
</evidence>
<dbReference type="InterPro" id="IPR036249">
    <property type="entry name" value="Thioredoxin-like_sf"/>
</dbReference>
<dbReference type="Proteomes" id="UP000504631">
    <property type="component" value="Unplaced"/>
</dbReference>
<dbReference type="Gene3D" id="3.40.30.10">
    <property type="entry name" value="Glutaredoxin"/>
    <property type="match status" value="15"/>
</dbReference>
<dbReference type="PROSITE" id="PS51352">
    <property type="entry name" value="THIOREDOXIN_2"/>
    <property type="match status" value="5"/>
</dbReference>
<gene>
    <name evidence="5" type="primary">LOC117240343</name>
</gene>
<dbReference type="CTD" id="46017"/>
<feature type="domain" description="Thioredoxin" evidence="3">
    <location>
        <begin position="1547"/>
        <end position="1695"/>
    </location>
</feature>
<dbReference type="Pfam" id="PF13848">
    <property type="entry name" value="Thioredoxin_6"/>
    <property type="match status" value="2"/>
</dbReference>
<sequence length="1827" mass="211983">MKLKTATNVACPSSSSSSSSVCSAPLSEKSKIAGVPVSAAMSTANDVSTVRFGRWWWCWRRRRRNTTYGPTTMPTGYAKTIVLLGVFAVLCALLGTVDAVARTKPDEPRSKGSHKDAEPVIEEVNAKQLERLLNEKDFVAVYWYARSCLTCDKVLAELEKIDDDTDHFGVDFVKINDKRLAKQYGIKNFPALTYFREREPIIYEGDLMDEENVLDFLTSLEAMDLPDRIEEVNAMILEKIVEETDFVAVLFCPDTQRCAGAGSNKPDCKKCLKALQELENIDDEADQLGIGFVKIADEQLADEYNLGPLPVLVYYRHQIPIIYEHELSKEEDVLEWLVANKSTGDEEDVIEDVTAKTLQTLIGNIDNLVVLFYDHGDEDSMQVLNELEKIDDDCDKHGIQFVKIDDDKAAKDFGIDSLPAIVYFEKQIPNLYDGDVENEDEILEWLLSQLEKDEIEDVTDEMLDRLIKDGKTLAVLFYDNNDRKSQKILNELENIDDECDQIGVIFVKIDNLEEAKEYGIEKIPSLLYFEKGIPTLYEGNLEDEEKVLKWLENQQKTDQIEDITDEVLDMIIEKMPHVAVLFYDKDQKKSQKILGELENIDDDCDQHNIAFVKISDLEEAKEYGIDSLPTLVFFEKRIPHVYEGDLMNEDQLLGWLLHQKKHSEIPEVTDEMMEKLIETSPYLAVLFYDKDDKQDMRILNELENIDDELEKEGIVIVRMDNDAEAKEYGIDHLPTLVYFENKIPALYEGDLLNEDEVLEWLIEQKNTATIEEVTDEILVDLIEEHEYVVAFFSGDCEDGDECEKILKELENIDDELDETGIIFVTTEDTGFAKKQGIKNFPTLAFFRNKEPLIYKGDIEDEDEVLSWITDEDTLEIPGKIEEVNAKMLENILEENDYIVVFFYKEGDKKSQKILQELENIDDECEEKDIDFVKISDEGIEKEYDLPGLPALAFYRHKFRQVYSGDMMHEEAILEWILELRSQAPDVIENVDRKTLQVLINDVEHLAVFFYDDKCEMCPEILAELETIDDDTDKHGIQFVKSNDAKLAAEIGVFSFPALVYYETGVPIMYDGNLKNEERVLEWLIEQKSNLLDENEVLDWMVKQKTDESIEEIDRDTLSKYIETKEFLAVVFYKEEDPESPRVLRHVELIDDEAAEYGIKIVRMKDRLMAKKYGYRNPPGITYFRKGKNINYDGDIDDEEEILDWLTNPENMELTDHIERINKKMFHKIRQTTDYLAVFFYSNDCKQCGRVLVEIEHIDDEADNAGIKFVKIDDKQLAKQYGVFALPAILFFKMSSKEPVIYAGDLYDENQILQWLLTQKDPSGEVIEDLEGEELLHLIRESESLAVYFWNRTLCDLCQAKYQRKQSRHKERRIVEHEAAEELDDAEDCEQCMGILEELENIDDDCDRHGITFVKTQDYKVAEDYGVTEFPVLVYFENQIPNVFEGDLKVEEEVLQWLITQKTEDRIELITRVMLETSVEETQYLAVYFYKVNCHICEEILEGLEKIDDECDVFGIQLVKIQDPQLAKRYSIKTFPALVYFRNGNPLLFEGDLQNEESVLEWLIDDDNRELADEIESVNERMLERLLDESPFLAVFFYDEDCPECDEIMEALEKIDGEADLFGIDFVKVLSTEAAEKFGILNVPSLVYFRKKTPLIYDGDLTQEDKILQWLTSQDVFEIKNEIEEVNKKMLDKLLDENEFLTVFFYEHNSKESEEVNEKLENIDGETDNLDITFVKMADPRYARKWGVTKLPAIVYFRKRFPSIYRGDLHKEQDVLDWLRKNRYRQPELNIYMYMLIAITVLFAMYTGFLLSCFRSEPAAPTPHPKQA</sequence>
<dbReference type="KEGG" id="bvk:117240343"/>
<evidence type="ECO:0000313" key="5">
    <source>
        <dbReference type="RefSeq" id="XP_033362232.1"/>
    </source>
</evidence>
<dbReference type="CDD" id="cd02947">
    <property type="entry name" value="TRX_family"/>
    <property type="match status" value="2"/>
</dbReference>
<reference evidence="5" key="1">
    <citation type="submission" date="2025-08" db="UniProtKB">
        <authorList>
            <consortium name="RefSeq"/>
        </authorList>
    </citation>
    <scope>IDENTIFICATION</scope>
    <source>
        <tissue evidence="5">Muscle</tissue>
    </source>
</reference>
<dbReference type="PANTHER" id="PTHR19991:SF3">
    <property type="entry name" value="LETHAL (2) 01289, ISOFORM F"/>
    <property type="match status" value="1"/>
</dbReference>
<evidence type="ECO:0000256" key="2">
    <source>
        <dbReference type="SAM" id="Phobius"/>
    </source>
</evidence>
<protein>
    <submittedName>
        <fullName evidence="5">Uncharacterized protein LOC117240343 isoform X1</fullName>
    </submittedName>
</protein>
<evidence type="ECO:0000259" key="3">
    <source>
        <dbReference type="PROSITE" id="PS51352"/>
    </source>
</evidence>
<dbReference type="InterPro" id="IPR013766">
    <property type="entry name" value="Thioredoxin_domain"/>
</dbReference>
<organism evidence="4 5">
    <name type="scientific">Bombus vosnesenskii</name>
    <dbReference type="NCBI Taxonomy" id="207650"/>
    <lineage>
        <taxon>Eukaryota</taxon>
        <taxon>Metazoa</taxon>
        <taxon>Ecdysozoa</taxon>
        <taxon>Arthropoda</taxon>
        <taxon>Hexapoda</taxon>
        <taxon>Insecta</taxon>
        <taxon>Pterygota</taxon>
        <taxon>Neoptera</taxon>
        <taxon>Endopterygota</taxon>
        <taxon>Hymenoptera</taxon>
        <taxon>Apocrita</taxon>
        <taxon>Aculeata</taxon>
        <taxon>Apoidea</taxon>
        <taxon>Anthophila</taxon>
        <taxon>Apidae</taxon>
        <taxon>Bombus</taxon>
        <taxon>Pyrobombus</taxon>
    </lineage>
</organism>